<accession>A0A8S5LSJ0</accession>
<proteinExistence type="predicted"/>
<protein>
    <submittedName>
        <fullName evidence="1">Uncharacterized protein</fullName>
    </submittedName>
</protein>
<dbReference type="EMBL" id="BK014726">
    <property type="protein sequence ID" value="DAD72832.1"/>
    <property type="molecule type" value="Genomic_DNA"/>
</dbReference>
<name>A0A8S5LSJ0_9CAUD</name>
<dbReference type="InterPro" id="IPR055635">
    <property type="entry name" value="DUF7211"/>
</dbReference>
<reference evidence="1" key="1">
    <citation type="journal article" date="2021" name="Proc. Natl. Acad. Sci. U.S.A.">
        <title>A Catalog of Tens of Thousands of Viruses from Human Metagenomes Reveals Hidden Associations with Chronic Diseases.</title>
        <authorList>
            <person name="Tisza M.J."/>
            <person name="Buck C.B."/>
        </authorList>
    </citation>
    <scope>NUCLEOTIDE SEQUENCE</scope>
    <source>
        <strain evidence="1">CtYBm1</strain>
    </source>
</reference>
<dbReference type="Pfam" id="PF23847">
    <property type="entry name" value="DUF7211"/>
    <property type="match status" value="1"/>
</dbReference>
<sequence length="131" mass="14949">MNYISMSSSEDVIEHYGIKGMRWGIKSRSPIVRSEASQYKAMKGLVKELKKSGMATKRQAKGYRLQFKAMRKHMSATKDRAVLSEMYDQASKSKGRAMTFNNTKAGRLKLVSDAKDSRAEQLRRKASQYMN</sequence>
<organism evidence="1">
    <name type="scientific">Siphoviridae sp. ctYBm1</name>
    <dbReference type="NCBI Taxonomy" id="2826374"/>
    <lineage>
        <taxon>Viruses</taxon>
        <taxon>Duplodnaviria</taxon>
        <taxon>Heunggongvirae</taxon>
        <taxon>Uroviricota</taxon>
        <taxon>Caudoviricetes</taxon>
    </lineage>
</organism>
<evidence type="ECO:0000313" key="1">
    <source>
        <dbReference type="EMBL" id="DAD72832.1"/>
    </source>
</evidence>